<sequence length="119" mass="12999">MLSNRSAGGGLWVWLAGVKWSMWRIVADGEWRGAKRPEGRRDRTSAGALKGTSAASERKPVGRMKVGRGEGFALKQKTRARRTAEPPGLTSIVRAGLLHVRRLPFRCFRASSPARCAVG</sequence>
<evidence type="ECO:0000313" key="3">
    <source>
        <dbReference type="WBParaSite" id="PSAMB.scaffold41size102001.g1065.t1"/>
    </source>
</evidence>
<accession>A0A914WHR2</accession>
<protein>
    <submittedName>
        <fullName evidence="3">Secreted protein</fullName>
    </submittedName>
</protein>
<dbReference type="WBParaSite" id="PSAMB.scaffold41size102001.g1065.t1">
    <property type="protein sequence ID" value="PSAMB.scaffold41size102001.g1065.t1"/>
    <property type="gene ID" value="PSAMB.scaffold41size102001.g1065"/>
</dbReference>
<feature type="region of interest" description="Disordered" evidence="1">
    <location>
        <begin position="33"/>
        <end position="62"/>
    </location>
</feature>
<dbReference type="AlphaFoldDB" id="A0A914WHR2"/>
<organism evidence="2 3">
    <name type="scientific">Plectus sambesii</name>
    <dbReference type="NCBI Taxonomy" id="2011161"/>
    <lineage>
        <taxon>Eukaryota</taxon>
        <taxon>Metazoa</taxon>
        <taxon>Ecdysozoa</taxon>
        <taxon>Nematoda</taxon>
        <taxon>Chromadorea</taxon>
        <taxon>Plectida</taxon>
        <taxon>Plectina</taxon>
        <taxon>Plectoidea</taxon>
        <taxon>Plectidae</taxon>
        <taxon>Plectus</taxon>
    </lineage>
</organism>
<feature type="compositionally biased region" description="Basic and acidic residues" evidence="1">
    <location>
        <begin position="33"/>
        <end position="44"/>
    </location>
</feature>
<dbReference type="Proteomes" id="UP000887566">
    <property type="component" value="Unplaced"/>
</dbReference>
<name>A0A914WHR2_9BILA</name>
<evidence type="ECO:0000313" key="2">
    <source>
        <dbReference type="Proteomes" id="UP000887566"/>
    </source>
</evidence>
<keyword evidence="2" id="KW-1185">Reference proteome</keyword>
<proteinExistence type="predicted"/>
<evidence type="ECO:0000256" key="1">
    <source>
        <dbReference type="SAM" id="MobiDB-lite"/>
    </source>
</evidence>
<reference evidence="3" key="1">
    <citation type="submission" date="2022-11" db="UniProtKB">
        <authorList>
            <consortium name="WormBaseParasite"/>
        </authorList>
    </citation>
    <scope>IDENTIFICATION</scope>
</reference>